<feature type="region of interest" description="Disordered" evidence="1">
    <location>
        <begin position="1"/>
        <end position="22"/>
    </location>
</feature>
<feature type="compositionally biased region" description="Polar residues" evidence="1">
    <location>
        <begin position="329"/>
        <end position="343"/>
    </location>
</feature>
<organism evidence="2 3">
    <name type="scientific">Marinobacter halophilus</name>
    <dbReference type="NCBI Taxonomy" id="1323740"/>
    <lineage>
        <taxon>Bacteria</taxon>
        <taxon>Pseudomonadati</taxon>
        <taxon>Pseudomonadota</taxon>
        <taxon>Gammaproteobacteria</taxon>
        <taxon>Pseudomonadales</taxon>
        <taxon>Marinobacteraceae</taxon>
        <taxon>Marinobacter</taxon>
    </lineage>
</organism>
<gene>
    <name evidence="2" type="ORF">C7H08_06295</name>
</gene>
<feature type="region of interest" description="Disordered" evidence="1">
    <location>
        <begin position="313"/>
        <end position="343"/>
    </location>
</feature>
<dbReference type="AlphaFoldDB" id="A0A2T1KG42"/>
<dbReference type="Proteomes" id="UP000238385">
    <property type="component" value="Unassembled WGS sequence"/>
</dbReference>
<name>A0A2T1KG42_9GAMM</name>
<evidence type="ECO:0000313" key="2">
    <source>
        <dbReference type="EMBL" id="PSF09008.1"/>
    </source>
</evidence>
<proteinExistence type="predicted"/>
<dbReference type="RefSeq" id="WP_106670900.1">
    <property type="nucleotide sequence ID" value="NZ_BMFE01000003.1"/>
</dbReference>
<keyword evidence="3" id="KW-1185">Reference proteome</keyword>
<protein>
    <submittedName>
        <fullName evidence="2">Uncharacterized protein</fullName>
    </submittedName>
</protein>
<reference evidence="2 3" key="1">
    <citation type="submission" date="2018-03" db="EMBL/GenBank/DDBJ databases">
        <title>Marinobacter brunus sp. nov., a marine bacterium of Gamma-proteobacteria isolated from the surface seawater of the South China Sea.</title>
        <authorList>
            <person name="Cheng H."/>
            <person name="Wu Y.-H."/>
            <person name="Xamxidin M."/>
            <person name="Xu X.-W."/>
        </authorList>
    </citation>
    <scope>NUCLEOTIDE SEQUENCE [LARGE SCALE GENOMIC DNA]</scope>
    <source>
        <strain evidence="2 3">JCM 30472</strain>
    </source>
</reference>
<evidence type="ECO:0000256" key="1">
    <source>
        <dbReference type="SAM" id="MobiDB-lite"/>
    </source>
</evidence>
<comment type="caution">
    <text evidence="2">The sequence shown here is derived from an EMBL/GenBank/DDBJ whole genome shotgun (WGS) entry which is preliminary data.</text>
</comment>
<feature type="region of interest" description="Disordered" evidence="1">
    <location>
        <begin position="257"/>
        <end position="284"/>
    </location>
</feature>
<sequence length="436" mass="48636">MSRSKMDEGNSSAPGPWHTVPIEEYTLPPDARTNLVKKRWKALRQRFSGEDGEAEVFRAEADLRELPNVRLAHIVPPIDWSSAARSLAQAFSEVTQGGILKPGARSSKSEDTTPWFFVSQPYCDHGSILENWAAEHHARVWQPPGTEQILNGDSAWLETLPKGNGQPWVLPALERCFFRHANGLDLLRGFMERALSGEWGPGIIGCDSWAFAFVQRIFPLTGAPAMTLQAFDGPMLADYFVRGRTTPASRNQIRFFSARSGEPLVPDETQDAYASTGAPSGDEQDLPEFRQLAAHCQGNPGLAWHYWRKQLRSEPETEQQDRAEVRETGGTTQNTDGPGSSDNVWVAQDVETPPMPAETDEDVAFVLHAILLHRGLTTDLLTLLLPSPRARIASQLLRLQALGLLTRDGERWQVAPLAYSTVREFLRVRRYLTDAF</sequence>
<evidence type="ECO:0000313" key="3">
    <source>
        <dbReference type="Proteomes" id="UP000238385"/>
    </source>
</evidence>
<dbReference type="OrthoDB" id="258935at2"/>
<feature type="compositionally biased region" description="Basic and acidic residues" evidence="1">
    <location>
        <begin position="313"/>
        <end position="327"/>
    </location>
</feature>
<dbReference type="EMBL" id="PXNN01000010">
    <property type="protein sequence ID" value="PSF09008.1"/>
    <property type="molecule type" value="Genomic_DNA"/>
</dbReference>
<accession>A0A2T1KG42</accession>